<comment type="caution">
    <text evidence="1">The sequence shown here is derived from an EMBL/GenBank/DDBJ whole genome shotgun (WGS) entry which is preliminary data.</text>
</comment>
<gene>
    <name evidence="1" type="ORF">BIW11_11249</name>
</gene>
<feature type="non-terminal residue" evidence="1">
    <location>
        <position position="1"/>
    </location>
</feature>
<evidence type="ECO:0000313" key="1">
    <source>
        <dbReference type="EMBL" id="OQR71030.1"/>
    </source>
</evidence>
<dbReference type="InParanoid" id="A0A1V9XBW2"/>
<reference evidence="1 2" key="1">
    <citation type="journal article" date="2017" name="Gigascience">
        <title>Draft genome of the honey bee ectoparasitic mite, Tropilaelaps mercedesae, is shaped by the parasitic life history.</title>
        <authorList>
            <person name="Dong X."/>
            <person name="Armstrong S.D."/>
            <person name="Xia D."/>
            <person name="Makepeace B.L."/>
            <person name="Darby A.C."/>
            <person name="Kadowaki T."/>
        </authorList>
    </citation>
    <scope>NUCLEOTIDE SEQUENCE [LARGE SCALE GENOMIC DNA]</scope>
    <source>
        <strain evidence="1">Wuxi-XJTLU</strain>
    </source>
</reference>
<organism evidence="1 2">
    <name type="scientific">Tropilaelaps mercedesae</name>
    <dbReference type="NCBI Taxonomy" id="418985"/>
    <lineage>
        <taxon>Eukaryota</taxon>
        <taxon>Metazoa</taxon>
        <taxon>Ecdysozoa</taxon>
        <taxon>Arthropoda</taxon>
        <taxon>Chelicerata</taxon>
        <taxon>Arachnida</taxon>
        <taxon>Acari</taxon>
        <taxon>Parasitiformes</taxon>
        <taxon>Mesostigmata</taxon>
        <taxon>Gamasina</taxon>
        <taxon>Dermanyssoidea</taxon>
        <taxon>Laelapidae</taxon>
        <taxon>Tropilaelaps</taxon>
    </lineage>
</organism>
<proteinExistence type="predicted"/>
<dbReference type="Proteomes" id="UP000192247">
    <property type="component" value="Unassembled WGS sequence"/>
</dbReference>
<evidence type="ECO:0000313" key="2">
    <source>
        <dbReference type="Proteomes" id="UP000192247"/>
    </source>
</evidence>
<sequence length="180" mass="19512">IHLRMRGLGGVTSALSMLISRIINEDPWNVIPIAEAQMITFGREMLANQPFSPINHHISAGIRACDGSYPLAAPEQPFAKRKTTLIFHRSERDQTHGSLAHEPYRSFAGTPRRCSRRSTANDCDFCLVVALLTVSKEDVTNAFSNVSPLISLSGAGVEFVDAMAIAAAPSTQPTWPHTGG</sequence>
<dbReference type="AlphaFoldDB" id="A0A1V9XBW2"/>
<protein>
    <submittedName>
        <fullName evidence="1">Uncharacterized protein</fullName>
    </submittedName>
</protein>
<dbReference type="EMBL" id="MNPL01015546">
    <property type="protein sequence ID" value="OQR71030.1"/>
    <property type="molecule type" value="Genomic_DNA"/>
</dbReference>
<keyword evidence="2" id="KW-1185">Reference proteome</keyword>
<name>A0A1V9XBW2_9ACAR</name>
<accession>A0A1V9XBW2</accession>